<accession>A0ABN3FRY9</accession>
<dbReference type="Proteomes" id="UP001501444">
    <property type="component" value="Unassembled WGS sequence"/>
</dbReference>
<name>A0ABN3FRY9_9ACTN</name>
<reference evidence="2 3" key="1">
    <citation type="journal article" date="2019" name="Int. J. Syst. Evol. Microbiol.">
        <title>The Global Catalogue of Microorganisms (GCM) 10K type strain sequencing project: providing services to taxonomists for standard genome sequencing and annotation.</title>
        <authorList>
            <consortium name="The Broad Institute Genomics Platform"/>
            <consortium name="The Broad Institute Genome Sequencing Center for Infectious Disease"/>
            <person name="Wu L."/>
            <person name="Ma J."/>
        </authorList>
    </citation>
    <scope>NUCLEOTIDE SEQUENCE [LARGE SCALE GENOMIC DNA]</scope>
    <source>
        <strain evidence="2 3">JCM 3272</strain>
    </source>
</reference>
<protein>
    <recommendedName>
        <fullName evidence="4">Rho termination factor N-terminal domain-containing protein</fullName>
    </recommendedName>
</protein>
<proteinExistence type="predicted"/>
<keyword evidence="3" id="KW-1185">Reference proteome</keyword>
<dbReference type="Pfam" id="PF20223">
    <property type="entry name" value="DUF6582"/>
    <property type="match status" value="1"/>
</dbReference>
<dbReference type="EMBL" id="BAAARV010000016">
    <property type="protein sequence ID" value="GAA2336362.1"/>
    <property type="molecule type" value="Genomic_DNA"/>
</dbReference>
<sequence length="130" mass="14744">MAARTRRGSHELDAAERNSMSDSAYAFPRVRKEPLNDASHVRNAIARFDQVRDVSDEERRDAFRRIKRAADRYGVEVTASRWQDLGKPSAGMRSSDKSKSKAQLYGEAKRRNIKGRSAMTKSELERALSS</sequence>
<comment type="caution">
    <text evidence="2">The sequence shown here is derived from an EMBL/GenBank/DDBJ whole genome shotgun (WGS) entry which is preliminary data.</text>
</comment>
<feature type="region of interest" description="Disordered" evidence="1">
    <location>
        <begin position="1"/>
        <end position="25"/>
    </location>
</feature>
<dbReference type="RefSeq" id="WP_344611682.1">
    <property type="nucleotide sequence ID" value="NZ_BAAARV010000016.1"/>
</dbReference>
<evidence type="ECO:0000256" key="1">
    <source>
        <dbReference type="SAM" id="MobiDB-lite"/>
    </source>
</evidence>
<gene>
    <name evidence="2" type="ORF">GCM10010170_016740</name>
</gene>
<evidence type="ECO:0000313" key="3">
    <source>
        <dbReference type="Proteomes" id="UP001501444"/>
    </source>
</evidence>
<evidence type="ECO:0000313" key="2">
    <source>
        <dbReference type="EMBL" id="GAA2336362.1"/>
    </source>
</evidence>
<dbReference type="InterPro" id="IPR046489">
    <property type="entry name" value="DUF6582"/>
</dbReference>
<evidence type="ECO:0008006" key="4">
    <source>
        <dbReference type="Google" id="ProtNLM"/>
    </source>
</evidence>
<feature type="region of interest" description="Disordered" evidence="1">
    <location>
        <begin position="85"/>
        <end position="130"/>
    </location>
</feature>
<organism evidence="2 3">
    <name type="scientific">Dactylosporangium salmoneum</name>
    <dbReference type="NCBI Taxonomy" id="53361"/>
    <lineage>
        <taxon>Bacteria</taxon>
        <taxon>Bacillati</taxon>
        <taxon>Actinomycetota</taxon>
        <taxon>Actinomycetes</taxon>
        <taxon>Micromonosporales</taxon>
        <taxon>Micromonosporaceae</taxon>
        <taxon>Dactylosporangium</taxon>
    </lineage>
</organism>